<gene>
    <name evidence="2" type="ORF">Q8A67_020164</name>
</gene>
<dbReference type="GO" id="GO:0004197">
    <property type="term" value="F:cysteine-type endopeptidase activity"/>
    <property type="evidence" value="ECO:0007669"/>
    <property type="project" value="TreeGrafter"/>
</dbReference>
<dbReference type="PIRSF" id="PIRSF019663">
    <property type="entry name" value="Legumain"/>
    <property type="match status" value="1"/>
</dbReference>
<dbReference type="InterPro" id="IPR001096">
    <property type="entry name" value="Peptidase_C13"/>
</dbReference>
<dbReference type="EMBL" id="JAUYZG010000020">
    <property type="protein sequence ID" value="KAK2876068.1"/>
    <property type="molecule type" value="Genomic_DNA"/>
</dbReference>
<dbReference type="Proteomes" id="UP001187343">
    <property type="component" value="Unassembled WGS sequence"/>
</dbReference>
<protein>
    <recommendedName>
        <fullName evidence="4">Legumain</fullName>
    </recommendedName>
</protein>
<dbReference type="GO" id="GO:0005773">
    <property type="term" value="C:vacuole"/>
    <property type="evidence" value="ECO:0007669"/>
    <property type="project" value="GOC"/>
</dbReference>
<dbReference type="GO" id="GO:0006624">
    <property type="term" value="P:vacuolar protein processing"/>
    <property type="evidence" value="ECO:0007669"/>
    <property type="project" value="TreeGrafter"/>
</dbReference>
<reference evidence="2" key="1">
    <citation type="submission" date="2023-08" db="EMBL/GenBank/DDBJ databases">
        <title>Chromosome-level Genome Assembly of mud carp (Cirrhinus molitorella).</title>
        <authorList>
            <person name="Liu H."/>
        </authorList>
    </citation>
    <scope>NUCLEOTIDE SEQUENCE</scope>
    <source>
        <strain evidence="2">Prfri</strain>
        <tissue evidence="2">Muscle</tissue>
    </source>
</reference>
<dbReference type="Gene3D" id="3.40.50.1460">
    <property type="match status" value="1"/>
</dbReference>
<evidence type="ECO:0000313" key="3">
    <source>
        <dbReference type="Proteomes" id="UP001187343"/>
    </source>
</evidence>
<dbReference type="AlphaFoldDB" id="A0AA88P4T0"/>
<keyword evidence="3" id="KW-1185">Reference proteome</keyword>
<comment type="similarity">
    <text evidence="1">Belongs to the peptidase C13 family.</text>
</comment>
<evidence type="ECO:0000313" key="2">
    <source>
        <dbReference type="EMBL" id="KAK2876068.1"/>
    </source>
</evidence>
<organism evidence="2 3">
    <name type="scientific">Cirrhinus molitorella</name>
    <name type="common">mud carp</name>
    <dbReference type="NCBI Taxonomy" id="172907"/>
    <lineage>
        <taxon>Eukaryota</taxon>
        <taxon>Metazoa</taxon>
        <taxon>Chordata</taxon>
        <taxon>Craniata</taxon>
        <taxon>Vertebrata</taxon>
        <taxon>Euteleostomi</taxon>
        <taxon>Actinopterygii</taxon>
        <taxon>Neopterygii</taxon>
        <taxon>Teleostei</taxon>
        <taxon>Ostariophysi</taxon>
        <taxon>Cypriniformes</taxon>
        <taxon>Cyprinidae</taxon>
        <taxon>Labeoninae</taxon>
        <taxon>Labeonini</taxon>
        <taxon>Cirrhinus</taxon>
    </lineage>
</organism>
<dbReference type="PRINTS" id="PR00776">
    <property type="entry name" value="HEMOGLOBNASE"/>
</dbReference>
<dbReference type="Pfam" id="PF01650">
    <property type="entry name" value="Peptidase_C13"/>
    <property type="match status" value="1"/>
</dbReference>
<comment type="caution">
    <text evidence="2">The sequence shown here is derived from an EMBL/GenBank/DDBJ whole genome shotgun (WGS) entry which is preliminary data.</text>
</comment>
<dbReference type="PANTHER" id="PTHR12000:SF21">
    <property type="entry name" value="LEGUMAIN-RELATED"/>
    <property type="match status" value="1"/>
</dbReference>
<dbReference type="FunFam" id="3.40.50.1460:FF:000020">
    <property type="entry name" value="Clan CD, family C13, asparaginyl endopeptidase-like cysteine peptidase"/>
    <property type="match status" value="1"/>
</dbReference>
<evidence type="ECO:0000256" key="1">
    <source>
        <dbReference type="ARBA" id="ARBA00009941"/>
    </source>
</evidence>
<accession>A0AA88P4T0</accession>
<evidence type="ECO:0008006" key="4">
    <source>
        <dbReference type="Google" id="ProtNLM"/>
    </source>
</evidence>
<proteinExistence type="inferred from homology"/>
<dbReference type="PANTHER" id="PTHR12000">
    <property type="entry name" value="HEMOGLOBINASE FAMILY MEMBER"/>
    <property type="match status" value="1"/>
</dbReference>
<sequence length="266" mass="29615">MSGKKWILLVAGSKGWANYQHQANVCCLYQIIKQHGIPDEQIVVMMYDDIANNKENPTKGSIISVLNDTNVYSGVPKDYTGENVTPDNFLAALQGDDSTGKKVIKSGAHDNIYIYMSGLGTEGTFEFPEQSLRKADFVGAINNMSQKEKFSKMVIFMSSSFSGSMFEGLSDSVNVFGLTSSEKHTQTCPSDYNEKRRVFLSDKFSSACLDFIHRADFKTASFHTLISVKQANYLKQNIHLNPAGRGPCKFGNMEISHCHLSEFLQK</sequence>
<dbReference type="GO" id="GO:0051603">
    <property type="term" value="P:proteolysis involved in protein catabolic process"/>
    <property type="evidence" value="ECO:0007669"/>
    <property type="project" value="TreeGrafter"/>
</dbReference>
<name>A0AA88P4T0_9TELE</name>